<feature type="region of interest" description="Disordered" evidence="1">
    <location>
        <begin position="143"/>
        <end position="166"/>
    </location>
</feature>
<sequence>MDTGSLLVYALILCTLCRGRENLRVERDADPKAVYLSGFSAYRGLQRSLNALPPNSILADNMLNEDLAGALPVPQRVPQLAPFASYGIPNYSNYPEQIVRPPDWNRLVEESLAKTFDVNSPAMTKIIEKIEVAVKHAASTTTSTAASSIKTTEDTPASTQAAPTSTTSFDIEKKVKEILVSMLSNNSTFIKKIYEKFTTESDVEVTTIHTANNRDIYRHSGETILDDFDENIMANMKKKSESLFRDFEKRLLNLLDANVNEKDDDSKSIDLLELQPKLVKKTVNSKGIGAVVSLDGSDNDVERLMHFTSIFIFIKRINKLLYSIKIHTII</sequence>
<evidence type="ECO:0000313" key="3">
    <source>
        <dbReference type="Proteomes" id="UP000036681"/>
    </source>
</evidence>
<organism evidence="3 4">
    <name type="scientific">Ascaris lumbricoides</name>
    <name type="common">Giant roundworm</name>
    <dbReference type="NCBI Taxonomy" id="6252"/>
    <lineage>
        <taxon>Eukaryota</taxon>
        <taxon>Metazoa</taxon>
        <taxon>Ecdysozoa</taxon>
        <taxon>Nematoda</taxon>
        <taxon>Chromadorea</taxon>
        <taxon>Rhabditida</taxon>
        <taxon>Spirurina</taxon>
        <taxon>Ascaridomorpha</taxon>
        <taxon>Ascaridoidea</taxon>
        <taxon>Ascarididae</taxon>
        <taxon>Ascaris</taxon>
    </lineage>
</organism>
<dbReference type="AlphaFoldDB" id="A0A0M3INY3"/>
<accession>A0A0M3INY3</accession>
<protein>
    <submittedName>
        <fullName evidence="4">SXP/RAL-2 family protein Ani s 5-like cation-binding domain-containing protein</fullName>
    </submittedName>
</protein>
<proteinExistence type="predicted"/>
<keyword evidence="2" id="KW-0732">Signal</keyword>
<feature type="signal peptide" evidence="2">
    <location>
        <begin position="1"/>
        <end position="19"/>
    </location>
</feature>
<evidence type="ECO:0000313" key="4">
    <source>
        <dbReference type="WBParaSite" id="ALUE_0002046101-mRNA-1"/>
    </source>
</evidence>
<name>A0A0M3INY3_ASCLU</name>
<evidence type="ECO:0000256" key="2">
    <source>
        <dbReference type="SAM" id="SignalP"/>
    </source>
</evidence>
<feature type="chain" id="PRO_5005657115" evidence="2">
    <location>
        <begin position="20"/>
        <end position="330"/>
    </location>
</feature>
<evidence type="ECO:0000256" key="1">
    <source>
        <dbReference type="SAM" id="MobiDB-lite"/>
    </source>
</evidence>
<dbReference type="Proteomes" id="UP000036681">
    <property type="component" value="Unplaced"/>
</dbReference>
<reference evidence="4" key="1">
    <citation type="submission" date="2017-02" db="UniProtKB">
        <authorList>
            <consortium name="WormBaseParasite"/>
        </authorList>
    </citation>
    <scope>IDENTIFICATION</scope>
</reference>
<feature type="compositionally biased region" description="Low complexity" evidence="1">
    <location>
        <begin position="155"/>
        <end position="166"/>
    </location>
</feature>
<keyword evidence="3" id="KW-1185">Reference proteome</keyword>
<dbReference type="WBParaSite" id="ALUE_0002046101-mRNA-1">
    <property type="protein sequence ID" value="ALUE_0002046101-mRNA-1"/>
    <property type="gene ID" value="ALUE_0002046101"/>
</dbReference>